<dbReference type="Gene3D" id="2.120.10.80">
    <property type="entry name" value="Kelch-type beta propeller"/>
    <property type="match status" value="1"/>
</dbReference>
<accession>A0A8J1UGR0</accession>
<dbReference type="Pfam" id="PF07707">
    <property type="entry name" value="BACK"/>
    <property type="match status" value="1"/>
</dbReference>
<feature type="compositionally biased region" description="Basic and acidic residues" evidence="1">
    <location>
        <begin position="52"/>
        <end position="67"/>
    </location>
</feature>
<dbReference type="Gene3D" id="1.25.40.420">
    <property type="match status" value="1"/>
</dbReference>
<feature type="compositionally biased region" description="Low complexity" evidence="1">
    <location>
        <begin position="21"/>
        <end position="40"/>
    </location>
</feature>
<dbReference type="InterPro" id="IPR011333">
    <property type="entry name" value="SKP1/BTB/POZ_sf"/>
</dbReference>
<dbReference type="SMART" id="SM00225">
    <property type="entry name" value="BTB"/>
    <property type="match status" value="1"/>
</dbReference>
<dbReference type="PANTHER" id="PTHR45632:SF5">
    <property type="entry name" value="KELCH-LIKE PROTEIN 22"/>
    <property type="match status" value="1"/>
</dbReference>
<dbReference type="Gene3D" id="3.30.710.10">
    <property type="entry name" value="Potassium Channel Kv1.1, Chain A"/>
    <property type="match status" value="1"/>
</dbReference>
<feature type="compositionally biased region" description="Basic and acidic residues" evidence="1">
    <location>
        <begin position="1"/>
        <end position="20"/>
    </location>
</feature>
<dbReference type="InterPro" id="IPR006652">
    <property type="entry name" value="Kelch_1"/>
</dbReference>
<evidence type="ECO:0000256" key="1">
    <source>
        <dbReference type="SAM" id="MobiDB-lite"/>
    </source>
</evidence>
<dbReference type="PIRSF" id="PIRSF037037">
    <property type="entry name" value="Kelch-like_protein_gigaxonin"/>
    <property type="match status" value="1"/>
</dbReference>
<dbReference type="PANTHER" id="PTHR45632">
    <property type="entry name" value="LD33804P"/>
    <property type="match status" value="1"/>
</dbReference>
<dbReference type="Pfam" id="PF00651">
    <property type="entry name" value="BTB"/>
    <property type="match status" value="1"/>
</dbReference>
<comment type="caution">
    <text evidence="2">The sequence shown here is derived from an EMBL/GenBank/DDBJ whole genome shotgun (WGS) entry which is preliminary data.</text>
</comment>
<organism evidence="2 3">
    <name type="scientific">Owenia fusiformis</name>
    <name type="common">Polychaete worm</name>
    <dbReference type="NCBI Taxonomy" id="6347"/>
    <lineage>
        <taxon>Eukaryota</taxon>
        <taxon>Metazoa</taxon>
        <taxon>Spiralia</taxon>
        <taxon>Lophotrochozoa</taxon>
        <taxon>Annelida</taxon>
        <taxon>Polychaeta</taxon>
        <taxon>Sedentaria</taxon>
        <taxon>Canalipalpata</taxon>
        <taxon>Sabellida</taxon>
        <taxon>Oweniida</taxon>
        <taxon>Oweniidae</taxon>
        <taxon>Owenia</taxon>
    </lineage>
</organism>
<dbReference type="EMBL" id="CAIIXF020000007">
    <property type="protein sequence ID" value="CAH1788712.1"/>
    <property type="molecule type" value="Genomic_DNA"/>
</dbReference>
<dbReference type="SUPFAM" id="SSF117281">
    <property type="entry name" value="Kelch motif"/>
    <property type="match status" value="1"/>
</dbReference>
<dbReference type="AlphaFoldDB" id="A0A8J1UGR0"/>
<dbReference type="InterPro" id="IPR015915">
    <property type="entry name" value="Kelch-typ_b-propeller"/>
</dbReference>
<evidence type="ECO:0000313" key="2">
    <source>
        <dbReference type="EMBL" id="CAH1788712.1"/>
    </source>
</evidence>
<sequence>MSSSDSDNHDSDNGSDRDSVSHYSSIRSSPSSNHSRGSSPPLSPRYSDYSDTEEHNGPSNEIHDPAFNESKSRLNISEMQKNGRYCDITILVGGKSFPCHKVILASWSTYFDSMFSSGMTESNSKEITLKDISVEAFQAIVDYMYRGVIKLDSVEIALNALKTVDMLQFDKEFHKRLVVYLCSECHPANCLTMLGLADLIGEEQLKRHAKSWVLSDFKYIIQTESFLQMDAKLLIECISDVNLVAKEEEEVFFAVVKWLDVNYSTRKQFAAELLSNIQFCFMESHVLFDSLEKNELLKDLPEFQRYLNEAKRHQVIPCYRHDDHGRRCRARTCNTKVLLMFPEDEGGPIENPFHVPKSHEETYEPIPLPHKIGDAVEGNGIGAVKVCLVGHTIFACVSESMWKCQYKHNPRYSKDPEQPYWWGSWQPCSPKSDFRHFFSLTLAGSYIYAVGGKDINGRGSRLIERYDWEEDQWRNPKDGLITGVFGHAAVVVKNKLYILGGITNLDRATDAVQVIHLDQKKMKIVSGPKMLEPQEGHSAVEFNGRIYSAGKQFLMFDPETAVWTRLSWPSGRIAHTLQGMTVYGSSIMMFGGALENLSDIDSYDGHSSMDLLRKIVSYNVEEDSFDHGDLPNPMAFGGALCVVNNKPLKWL</sequence>
<dbReference type="SMART" id="SM00612">
    <property type="entry name" value="Kelch"/>
    <property type="match status" value="2"/>
</dbReference>
<dbReference type="OrthoDB" id="19132at2759"/>
<proteinExistence type="predicted"/>
<dbReference type="InterPro" id="IPR017096">
    <property type="entry name" value="BTB-kelch_protein"/>
</dbReference>
<dbReference type="SUPFAM" id="SSF54695">
    <property type="entry name" value="POZ domain"/>
    <property type="match status" value="1"/>
</dbReference>
<dbReference type="InterPro" id="IPR011705">
    <property type="entry name" value="BACK"/>
</dbReference>
<feature type="region of interest" description="Disordered" evidence="1">
    <location>
        <begin position="1"/>
        <end position="67"/>
    </location>
</feature>
<dbReference type="InterPro" id="IPR000210">
    <property type="entry name" value="BTB/POZ_dom"/>
</dbReference>
<name>A0A8J1UGR0_OWEFU</name>
<keyword evidence="3" id="KW-1185">Reference proteome</keyword>
<evidence type="ECO:0000313" key="3">
    <source>
        <dbReference type="Proteomes" id="UP000749559"/>
    </source>
</evidence>
<dbReference type="PROSITE" id="PS50097">
    <property type="entry name" value="BTB"/>
    <property type="match status" value="1"/>
</dbReference>
<protein>
    <submittedName>
        <fullName evidence="2">Uncharacterized protein</fullName>
    </submittedName>
</protein>
<dbReference type="Proteomes" id="UP000749559">
    <property type="component" value="Unassembled WGS sequence"/>
</dbReference>
<dbReference type="SMART" id="SM00875">
    <property type="entry name" value="BACK"/>
    <property type="match status" value="1"/>
</dbReference>
<reference evidence="2" key="1">
    <citation type="submission" date="2022-03" db="EMBL/GenBank/DDBJ databases">
        <authorList>
            <person name="Martin C."/>
        </authorList>
    </citation>
    <scope>NUCLEOTIDE SEQUENCE</scope>
</reference>
<gene>
    <name evidence="2" type="ORF">OFUS_LOCUS14190</name>
</gene>